<dbReference type="AlphaFoldDB" id="A0A1M6CR62"/>
<evidence type="ECO:0000256" key="6">
    <source>
        <dbReference type="ARBA" id="ARBA00023211"/>
    </source>
</evidence>
<dbReference type="Pfam" id="PF00293">
    <property type="entry name" value="NUDIX"/>
    <property type="match status" value="1"/>
</dbReference>
<evidence type="ECO:0000313" key="8">
    <source>
        <dbReference type="EMBL" id="SHI63284.1"/>
    </source>
</evidence>
<dbReference type="SUPFAM" id="SSF55811">
    <property type="entry name" value="Nudix"/>
    <property type="match status" value="1"/>
</dbReference>
<gene>
    <name evidence="8" type="ORF">SAMN04488508_102232</name>
</gene>
<dbReference type="PANTHER" id="PTHR12992:SF11">
    <property type="entry name" value="MITOCHONDRIAL COENZYME A DIPHOSPHATASE NUDT8"/>
    <property type="match status" value="1"/>
</dbReference>
<evidence type="ECO:0000313" key="9">
    <source>
        <dbReference type="Proteomes" id="UP000184432"/>
    </source>
</evidence>
<dbReference type="PANTHER" id="PTHR12992">
    <property type="entry name" value="NUDIX HYDROLASE"/>
    <property type="match status" value="1"/>
</dbReference>
<proteinExistence type="predicted"/>
<comment type="cofactor">
    <cofactor evidence="2">
        <name>Mg(2+)</name>
        <dbReference type="ChEBI" id="CHEBI:18420"/>
    </cofactor>
</comment>
<reference evidence="9" key="1">
    <citation type="submission" date="2016-11" db="EMBL/GenBank/DDBJ databases">
        <authorList>
            <person name="Varghese N."/>
            <person name="Submissions S."/>
        </authorList>
    </citation>
    <scope>NUCLEOTIDE SEQUENCE [LARGE SCALE GENOMIC DNA]</scope>
    <source>
        <strain evidence="9">DSM 22623</strain>
    </source>
</reference>
<evidence type="ECO:0000256" key="4">
    <source>
        <dbReference type="ARBA" id="ARBA00022801"/>
    </source>
</evidence>
<dbReference type="CDD" id="cd03426">
    <property type="entry name" value="NUDIX_CoAse_Nudt7"/>
    <property type="match status" value="1"/>
</dbReference>
<comment type="cofactor">
    <cofactor evidence="1">
        <name>Mn(2+)</name>
        <dbReference type="ChEBI" id="CHEBI:29035"/>
    </cofactor>
</comment>
<dbReference type="PROSITE" id="PS51462">
    <property type="entry name" value="NUDIX"/>
    <property type="match status" value="1"/>
</dbReference>
<feature type="domain" description="Nudix hydrolase" evidence="7">
    <location>
        <begin position="31"/>
        <end position="172"/>
    </location>
</feature>
<evidence type="ECO:0000259" key="7">
    <source>
        <dbReference type="PROSITE" id="PS51462"/>
    </source>
</evidence>
<dbReference type="GO" id="GO:0010945">
    <property type="term" value="F:coenzyme A diphosphatase activity"/>
    <property type="evidence" value="ECO:0007669"/>
    <property type="project" value="InterPro"/>
</dbReference>
<evidence type="ECO:0000256" key="3">
    <source>
        <dbReference type="ARBA" id="ARBA00022723"/>
    </source>
</evidence>
<keyword evidence="4" id="KW-0378">Hydrolase</keyword>
<dbReference type="Proteomes" id="UP000184432">
    <property type="component" value="Unassembled WGS sequence"/>
</dbReference>
<organism evidence="8 9">
    <name type="scientific">Aquimarina spongiae</name>
    <dbReference type="NCBI Taxonomy" id="570521"/>
    <lineage>
        <taxon>Bacteria</taxon>
        <taxon>Pseudomonadati</taxon>
        <taxon>Bacteroidota</taxon>
        <taxon>Flavobacteriia</taxon>
        <taxon>Flavobacteriales</taxon>
        <taxon>Flavobacteriaceae</taxon>
        <taxon>Aquimarina</taxon>
    </lineage>
</organism>
<dbReference type="InterPro" id="IPR000086">
    <property type="entry name" value="NUDIX_hydrolase_dom"/>
</dbReference>
<name>A0A1M6CR62_9FLAO</name>
<dbReference type="EMBL" id="FQYP01000002">
    <property type="protein sequence ID" value="SHI63284.1"/>
    <property type="molecule type" value="Genomic_DNA"/>
</dbReference>
<protein>
    <submittedName>
        <fullName evidence="8">8-oxo-dGTP pyrophosphatase MutT, NUDIX family</fullName>
    </submittedName>
</protein>
<dbReference type="STRING" id="570521.SAMN04488508_102232"/>
<keyword evidence="6" id="KW-0464">Manganese</keyword>
<dbReference type="InterPro" id="IPR045121">
    <property type="entry name" value="CoAse"/>
</dbReference>
<dbReference type="GO" id="GO:0046872">
    <property type="term" value="F:metal ion binding"/>
    <property type="evidence" value="ECO:0007669"/>
    <property type="project" value="UniProtKB-KW"/>
</dbReference>
<keyword evidence="5" id="KW-0460">Magnesium</keyword>
<evidence type="ECO:0000256" key="2">
    <source>
        <dbReference type="ARBA" id="ARBA00001946"/>
    </source>
</evidence>
<dbReference type="InterPro" id="IPR015797">
    <property type="entry name" value="NUDIX_hydrolase-like_dom_sf"/>
</dbReference>
<dbReference type="Gene3D" id="3.90.79.10">
    <property type="entry name" value="Nucleoside Triphosphate Pyrophosphohydrolase"/>
    <property type="match status" value="1"/>
</dbReference>
<keyword evidence="3" id="KW-0479">Metal-binding</keyword>
<sequence length="198" mass="22618">MSVPGESSHFVMAPEMRTKELNRLKIEERNPRNAAVMMLFYPKKAITHIVLILRPTYEGVHSGQIALPGGKVETYDTSYRETALRETEEEIGVFNKSIEVVKTLTRVYIPPSNFWVHPFMGFTDHRPEFVAQEEEVAEVIEVPLSELLNDHNVVPQRLTTSYANDIEVPSFKLNGYTVWGATAMMLSELKIFLKTTME</sequence>
<evidence type="ECO:0000256" key="5">
    <source>
        <dbReference type="ARBA" id="ARBA00022842"/>
    </source>
</evidence>
<evidence type="ECO:0000256" key="1">
    <source>
        <dbReference type="ARBA" id="ARBA00001936"/>
    </source>
</evidence>
<keyword evidence="9" id="KW-1185">Reference proteome</keyword>
<accession>A0A1M6CR62</accession>
<dbReference type="RefSeq" id="WP_244548127.1">
    <property type="nucleotide sequence ID" value="NZ_FQYP01000002.1"/>
</dbReference>